<sequence length="177" mass="20821">MEHYQKHLFFIDSGVTVAVDKEINALQRRFGFSEEMRKLILIQTQSGSEKANYLGKRERKKEPTVMQWYTFDGVDEVWDIIERNEDCILSDYLFVFAQDQEGNQYAEITKGKRKGHIVWLNALCYADVDSLEELIEERLEQLGASPLWMDEELIFNLLYTDHQMVEIRANSLDLFLA</sequence>
<proteinExistence type="predicted"/>
<name>A0A378RJX3_MYROD</name>
<evidence type="ECO:0000313" key="1">
    <source>
        <dbReference type="EMBL" id="STZ27008.1"/>
    </source>
</evidence>
<accession>A0A378RJX3</accession>
<reference evidence="1 2" key="1">
    <citation type="submission" date="2018-06" db="EMBL/GenBank/DDBJ databases">
        <authorList>
            <consortium name="Pathogen Informatics"/>
            <person name="Doyle S."/>
        </authorList>
    </citation>
    <scope>NUCLEOTIDE SEQUENCE [LARGE SCALE GENOMIC DNA]</scope>
    <source>
        <strain evidence="1 2">NCTC11179</strain>
    </source>
</reference>
<gene>
    <name evidence="1" type="ORF">NCTC11179_00535</name>
</gene>
<protein>
    <submittedName>
        <fullName evidence="1">Uncharacterized protein</fullName>
    </submittedName>
</protein>
<evidence type="ECO:0000313" key="2">
    <source>
        <dbReference type="Proteomes" id="UP000255024"/>
    </source>
</evidence>
<keyword evidence="2" id="KW-1185">Reference proteome</keyword>
<organism evidence="1 2">
    <name type="scientific">Myroides odoratus</name>
    <name type="common">Flavobacterium odoratum</name>
    <dbReference type="NCBI Taxonomy" id="256"/>
    <lineage>
        <taxon>Bacteria</taxon>
        <taxon>Pseudomonadati</taxon>
        <taxon>Bacteroidota</taxon>
        <taxon>Flavobacteriia</taxon>
        <taxon>Flavobacteriales</taxon>
        <taxon>Flavobacteriaceae</taxon>
        <taxon>Myroides</taxon>
    </lineage>
</organism>
<dbReference type="EMBL" id="UGQL01000001">
    <property type="protein sequence ID" value="STZ27008.1"/>
    <property type="molecule type" value="Genomic_DNA"/>
</dbReference>
<dbReference type="AlphaFoldDB" id="A0A378RJX3"/>
<dbReference type="RefSeq" id="WP_115090034.1">
    <property type="nucleotide sequence ID" value="NZ_CP068107.1"/>
</dbReference>
<dbReference type="Proteomes" id="UP000255024">
    <property type="component" value="Unassembled WGS sequence"/>
</dbReference>